<evidence type="ECO:0000259" key="1">
    <source>
        <dbReference type="Pfam" id="PF13546"/>
    </source>
</evidence>
<dbReference type="EMBL" id="CM001889">
    <property type="protein sequence ID" value="EOY45988.1"/>
    <property type="molecule type" value="Genomic_DNA"/>
</dbReference>
<dbReference type="InterPro" id="IPR038721">
    <property type="entry name" value="IS701-like_DDE_dom"/>
</dbReference>
<dbReference type="SUPFAM" id="SSF53098">
    <property type="entry name" value="Ribonuclease H-like"/>
    <property type="match status" value="1"/>
</dbReference>
<dbReference type="InterPro" id="IPR012337">
    <property type="entry name" value="RNaseH-like_sf"/>
</dbReference>
<protein>
    <submittedName>
        <fullName evidence="2">Transposase</fullName>
    </submittedName>
</protein>
<gene>
    <name evidence="2" type="ORF">SLI_1271</name>
</gene>
<dbReference type="InterPro" id="IPR039365">
    <property type="entry name" value="IS701-like"/>
</dbReference>
<dbReference type="AlphaFoldDB" id="A0A7U9H938"/>
<reference evidence="3" key="1">
    <citation type="journal article" date="2013" name="Genome Biol. Evol.">
        <title>The genome sequence of Streptomyces lividans 66 reveals a novel tRNA-dependent peptide biosynthetic system within a metal-related genomic island.</title>
        <authorList>
            <person name="Cruz-Morales P."/>
            <person name="Vijgenboom E."/>
            <person name="Iruegas-Bocardo F."/>
            <person name="Girard G."/>
            <person name="Yanez-Guerra L.A."/>
            <person name="Ramos-Aboites H.E."/>
            <person name="Pernodet J.L."/>
            <person name="Anne J."/>
            <person name="van Wezel G.P."/>
            <person name="Barona-Gomez F."/>
        </authorList>
    </citation>
    <scope>NUCLEOTIDE SEQUENCE [LARGE SCALE GENOMIC DNA]</scope>
    <source>
        <strain evidence="3">1326</strain>
    </source>
</reference>
<dbReference type="Proteomes" id="UP000014062">
    <property type="component" value="Chromosome"/>
</dbReference>
<sequence length="454" mass="50272">MVFLLPGMTEATVDHQRVKTNDHAVAAGHSVDPARWQAGFEGLMGRIAGRFARVEARRRAGRLVLGLLSDLPRKNCWTIAEWAGEATPHGMQHLLCRASWDADAVRGDVRDYVVEQLHDELAVLVVDETGDLKKGTHTVGVQRQYTGTAGRIENSQVAVYLVYAGARGHAAVDRELYIPRSWTCEPDRCRAAGLPEDTAFATKPELASRMIGRFLDAGHRADWVTGDEVYGGNPRLRTVLEERGVGFVLAVASSAGVITGAGKFRADALAAKVPKRAWQRLSAGAGAKGHRFYDWAVIDLADSGPNHHQLLIRRNRTTGERAYYRCSSPAPAPLATLVHVAGSRWRVEETFQSGKGLAGLDEHQVRRFTSWSRWVTLAMLAHAFLAVTRAAEHARHPAPDGLVPLTCNEIQRLFTALVEPAPDAVRRLRWSLWRRRHQARSRTSHYHRQAADQT</sequence>
<dbReference type="PANTHER" id="PTHR33627">
    <property type="entry name" value="TRANSPOSASE"/>
    <property type="match status" value="1"/>
</dbReference>
<name>A0A7U9H938_STRLI</name>
<proteinExistence type="predicted"/>
<dbReference type="Pfam" id="PF13546">
    <property type="entry name" value="DDE_5"/>
    <property type="match status" value="1"/>
</dbReference>
<feature type="domain" description="Transposase IS701-like DDE" evidence="1">
    <location>
        <begin position="51"/>
        <end position="257"/>
    </location>
</feature>
<dbReference type="NCBIfam" id="NF033540">
    <property type="entry name" value="transpos_IS701"/>
    <property type="match status" value="1"/>
</dbReference>
<accession>A0A7U9H938</accession>
<evidence type="ECO:0000313" key="2">
    <source>
        <dbReference type="EMBL" id="EOY45988.1"/>
    </source>
</evidence>
<evidence type="ECO:0000313" key="3">
    <source>
        <dbReference type="Proteomes" id="UP000014062"/>
    </source>
</evidence>
<dbReference type="PANTHER" id="PTHR33627:SF1">
    <property type="entry name" value="TRANSPOSASE"/>
    <property type="match status" value="1"/>
</dbReference>
<organism evidence="2 3">
    <name type="scientific">Streptomyces lividans 1326</name>
    <dbReference type="NCBI Taxonomy" id="1200984"/>
    <lineage>
        <taxon>Bacteria</taxon>
        <taxon>Bacillati</taxon>
        <taxon>Actinomycetota</taxon>
        <taxon>Actinomycetes</taxon>
        <taxon>Kitasatosporales</taxon>
        <taxon>Streptomycetaceae</taxon>
        <taxon>Streptomyces</taxon>
    </lineage>
</organism>